<dbReference type="InterPro" id="IPR038726">
    <property type="entry name" value="PDDEXK_AddAB-type"/>
</dbReference>
<keyword evidence="7" id="KW-0067">ATP-binding</keyword>
<keyword evidence="2" id="KW-0547">Nucleotide-binding</keyword>
<keyword evidence="13" id="KW-1185">Reference proteome</keyword>
<dbReference type="GO" id="GO:0006310">
    <property type="term" value="P:DNA recombination"/>
    <property type="evidence" value="ECO:0007669"/>
    <property type="project" value="TreeGrafter"/>
</dbReference>
<dbReference type="InterPro" id="IPR014017">
    <property type="entry name" value="DNA_helicase_UvrD-like_C"/>
</dbReference>
<evidence type="ECO:0000256" key="9">
    <source>
        <dbReference type="ARBA" id="ARBA00023204"/>
    </source>
</evidence>
<keyword evidence="3" id="KW-0227">DNA damage</keyword>
<dbReference type="GO" id="GO:0006281">
    <property type="term" value="P:DNA repair"/>
    <property type="evidence" value="ECO:0007669"/>
    <property type="project" value="UniProtKB-KW"/>
</dbReference>
<feature type="compositionally biased region" description="Low complexity" evidence="10">
    <location>
        <begin position="319"/>
        <end position="340"/>
    </location>
</feature>
<feature type="region of interest" description="Disordered" evidence="10">
    <location>
        <begin position="1236"/>
        <end position="1266"/>
    </location>
</feature>
<evidence type="ECO:0000256" key="10">
    <source>
        <dbReference type="SAM" id="MobiDB-lite"/>
    </source>
</evidence>
<feature type="region of interest" description="Disordered" evidence="10">
    <location>
        <begin position="311"/>
        <end position="344"/>
    </location>
</feature>
<dbReference type="Pfam" id="PF12705">
    <property type="entry name" value="PDDEXK_1"/>
    <property type="match status" value="1"/>
</dbReference>
<keyword evidence="1" id="KW-0540">Nuclease</keyword>
<evidence type="ECO:0000256" key="1">
    <source>
        <dbReference type="ARBA" id="ARBA00022722"/>
    </source>
</evidence>
<dbReference type="AlphaFoldDB" id="A0A6I2UKQ4"/>
<dbReference type="GO" id="GO:0003677">
    <property type="term" value="F:DNA binding"/>
    <property type="evidence" value="ECO:0007669"/>
    <property type="project" value="UniProtKB-KW"/>
</dbReference>
<evidence type="ECO:0000256" key="7">
    <source>
        <dbReference type="ARBA" id="ARBA00022840"/>
    </source>
</evidence>
<organism evidence="12 13">
    <name type="scientific">Anaerovibrio slackiae</name>
    <dbReference type="NCBI Taxonomy" id="2652309"/>
    <lineage>
        <taxon>Bacteria</taxon>
        <taxon>Bacillati</taxon>
        <taxon>Bacillota</taxon>
        <taxon>Negativicutes</taxon>
        <taxon>Selenomonadales</taxon>
        <taxon>Selenomonadaceae</taxon>
        <taxon>Anaerovibrio</taxon>
    </lineage>
</organism>
<evidence type="ECO:0000256" key="5">
    <source>
        <dbReference type="ARBA" id="ARBA00022806"/>
    </source>
</evidence>
<dbReference type="GO" id="GO:0004527">
    <property type="term" value="F:exonuclease activity"/>
    <property type="evidence" value="ECO:0007669"/>
    <property type="project" value="UniProtKB-KW"/>
</dbReference>
<proteinExistence type="predicted"/>
<dbReference type="GO" id="GO:0005524">
    <property type="term" value="F:ATP binding"/>
    <property type="evidence" value="ECO:0007669"/>
    <property type="project" value="UniProtKB-KW"/>
</dbReference>
<dbReference type="EMBL" id="VUNR01000020">
    <property type="protein sequence ID" value="MSU09316.1"/>
    <property type="molecule type" value="Genomic_DNA"/>
</dbReference>
<dbReference type="Proteomes" id="UP000433181">
    <property type="component" value="Unassembled WGS sequence"/>
</dbReference>
<comment type="caution">
    <text evidence="12">The sequence shown here is derived from an EMBL/GenBank/DDBJ whole genome shotgun (WGS) entry which is preliminary data.</text>
</comment>
<evidence type="ECO:0000256" key="6">
    <source>
        <dbReference type="ARBA" id="ARBA00022839"/>
    </source>
</evidence>
<evidence type="ECO:0000313" key="12">
    <source>
        <dbReference type="EMBL" id="MSU09316.1"/>
    </source>
</evidence>
<evidence type="ECO:0000256" key="2">
    <source>
        <dbReference type="ARBA" id="ARBA00022741"/>
    </source>
</evidence>
<reference evidence="12 13" key="1">
    <citation type="submission" date="2019-08" db="EMBL/GenBank/DDBJ databases">
        <title>In-depth cultivation of the pig gut microbiome towards novel bacterial diversity and tailored functional studies.</title>
        <authorList>
            <person name="Wylensek D."/>
            <person name="Hitch T.C.A."/>
            <person name="Clavel T."/>
        </authorList>
    </citation>
    <scope>NUCLEOTIDE SEQUENCE [LARGE SCALE GENOMIC DNA]</scope>
    <source>
        <strain evidence="12 13">WCA-693-APC-5D-A</strain>
    </source>
</reference>
<sequence length="1266" mass="142608">MLEIISGRAGSGKTAYCLEQIKNKLLAQPVGDAIILLLPEHMTYKAERELAAMLAKEGRGFCRCYVYGFRRFAYQILQETGGGLEPGLTDLGRQLLLRQLLDRRLKDKSLSAFARAAGQRGFAAELGDIINELKSYCISPELLQEIGSQVAEKDKRLSGKLQDMALIYQDFNEAMAGSYNDGKDILCKLLEKLPKSKIVQGAELWLDGFLFFNPLEKQLLQVLFGLCSRVHVSLTLDNSTLSDCQPWQNVPREDIFYRSQSTRNYLLELAGEMNMEVRERFMAGGARFVSPLLRDMERQWLSHRPVPVKIAKSRQSDKGNNTNNTNNNTNNNTTNNNNGNSDQKDAISTQLRITEAATIRLELEAMADDIVRLVRDEGYKWRDIGILIRDEDSYGSMAGMVLQEYGIPFFSATRRKCTHHPLAELIRSALAICTSRSSWSYENVFGCLKTGFFKEPCGLLPDAMDELENYVLEFGIKGKKVWAQPEDWQFVSRYSIDEEDGDADASQLQRAELADRRRRQVAEPLLRLQEALQPAGTAADMAEAVYVFLTELRVPQQLEQWAAEDEQQGNLAGAREHQQIWRSIMELLDQLAELGTGSGEPSLAEFAAVTGEGLDSLSVSMIPPGLDYVSLASFDQNSLGNLRAIYVPGANAGSMPRHSSENVILSDADRIYINQVEAGDRRTGRRLSIIGQENSYNEGYLLYKGFTQAREYLWVSYALSDDSGAGREPARLVQWLRKLVPELKLGQVLQGDGFVAEGRQALSGLGIALRHCKDYGVMEEKWQAVYNWLLIQREKNKKSASAPLAKGLTALQKALVSRMGADRLPEELAGQLFAPKGYLRGSVTRLERYNHCPFQYFAQYGLKLQERKIRGFSSPELGTLLHGVLREFGEQLKREGRRWSDVEEGEQRQLCHEILHRLAPRLQNNIIFQQKQLAIQLRRIENTANFALKRLCAFDAVSKLHPCYFEQGFGIFARDENEQAVELVYRLSNHNMLSLNGQIDRIDMTEDGSYFMVMDYKTGSASINIMDVYYGIKLQLLTYLLVAGQLLAEQLGQGSVPVGMLYCFLKRPMVSLASHRESKQEMIAELEKRLKMPGWIVADEELVQLIDSSLSASGESRFIHAKLKKDGSLGKSEVHLRTERELELLLAYVEKLLQGTGEAILAGEIVPEPYMDRNGFSSCAYCGYHALCGFDAQLEGFGYKQVLLQKDVDFMKNIEMELSPEQVRAVDERLTGRHEKKAELVKADNKMETDKTDVTDNQAAKQEVDG</sequence>
<dbReference type="SUPFAM" id="SSF52540">
    <property type="entry name" value="P-loop containing nucleoside triphosphate hydrolases"/>
    <property type="match status" value="1"/>
</dbReference>
<dbReference type="Gene3D" id="3.90.320.10">
    <property type="match status" value="1"/>
</dbReference>
<dbReference type="PROSITE" id="PS51217">
    <property type="entry name" value="UVRD_HELICASE_CTER"/>
    <property type="match status" value="1"/>
</dbReference>
<keyword evidence="6 12" id="KW-0269">Exonuclease</keyword>
<keyword evidence="8" id="KW-0238">DNA-binding</keyword>
<evidence type="ECO:0000259" key="11">
    <source>
        <dbReference type="PROSITE" id="PS51217"/>
    </source>
</evidence>
<dbReference type="InterPro" id="IPR027417">
    <property type="entry name" value="P-loop_NTPase"/>
</dbReference>
<dbReference type="InterPro" id="IPR049035">
    <property type="entry name" value="ADDB_N"/>
</dbReference>
<dbReference type="GeneID" id="96779257"/>
<dbReference type="GO" id="GO:0004386">
    <property type="term" value="F:helicase activity"/>
    <property type="evidence" value="ECO:0007669"/>
    <property type="project" value="UniProtKB-KW"/>
</dbReference>
<feature type="compositionally biased region" description="Basic and acidic residues" evidence="10">
    <location>
        <begin position="1236"/>
        <end position="1254"/>
    </location>
</feature>
<keyword evidence="5 12" id="KW-0347">Helicase</keyword>
<feature type="domain" description="UvrD-like helicase C-terminal" evidence="11">
    <location>
        <begin position="320"/>
        <end position="627"/>
    </location>
</feature>
<name>A0A6I2UKQ4_9FIRM</name>
<gene>
    <name evidence="12" type="ORF">FYJ84_10000</name>
</gene>
<dbReference type="PANTHER" id="PTHR30591:SF1">
    <property type="entry name" value="RECBCD ENZYME SUBUNIT RECC"/>
    <property type="match status" value="1"/>
</dbReference>
<evidence type="ECO:0000313" key="13">
    <source>
        <dbReference type="Proteomes" id="UP000433181"/>
    </source>
</evidence>
<dbReference type="RefSeq" id="WP_154407488.1">
    <property type="nucleotide sequence ID" value="NZ_VUNR01000020.1"/>
</dbReference>
<evidence type="ECO:0000256" key="4">
    <source>
        <dbReference type="ARBA" id="ARBA00022801"/>
    </source>
</evidence>
<evidence type="ECO:0000256" key="3">
    <source>
        <dbReference type="ARBA" id="ARBA00022763"/>
    </source>
</evidence>
<dbReference type="Pfam" id="PF21445">
    <property type="entry name" value="ADDB_N"/>
    <property type="match status" value="1"/>
</dbReference>
<keyword evidence="9" id="KW-0234">DNA repair</keyword>
<dbReference type="Gene3D" id="3.40.50.300">
    <property type="entry name" value="P-loop containing nucleotide triphosphate hydrolases"/>
    <property type="match status" value="3"/>
</dbReference>
<protein>
    <submittedName>
        <fullName evidence="12">Helicase-exonuclease AddAB subunit AddB</fullName>
    </submittedName>
</protein>
<keyword evidence="4" id="KW-0378">Hydrolase</keyword>
<dbReference type="PANTHER" id="PTHR30591">
    <property type="entry name" value="RECBCD ENZYME SUBUNIT RECC"/>
    <property type="match status" value="1"/>
</dbReference>
<dbReference type="InterPro" id="IPR011604">
    <property type="entry name" value="PDDEXK-like_dom_sf"/>
</dbReference>
<evidence type="ECO:0000256" key="8">
    <source>
        <dbReference type="ARBA" id="ARBA00023125"/>
    </source>
</evidence>
<accession>A0A6I2UKQ4</accession>